<evidence type="ECO:0000313" key="6">
    <source>
        <dbReference type="EMBL" id="EFN69155.1"/>
    </source>
</evidence>
<evidence type="ECO:0000256" key="1">
    <source>
        <dbReference type="ARBA" id="ARBA00022614"/>
    </source>
</evidence>
<dbReference type="PANTHER" id="PTHR45712:SF22">
    <property type="entry name" value="INSULIN-LIKE GROWTH FACTOR-BINDING PROTEIN COMPLEX ACID LABILE SUBUNIT"/>
    <property type="match status" value="1"/>
</dbReference>
<dbReference type="Proteomes" id="UP000000311">
    <property type="component" value="Unassembled WGS sequence"/>
</dbReference>
<feature type="signal peptide" evidence="5">
    <location>
        <begin position="1"/>
        <end position="21"/>
    </location>
</feature>
<dbReference type="Pfam" id="PF13855">
    <property type="entry name" value="LRR_8"/>
    <property type="match status" value="4"/>
</dbReference>
<feature type="compositionally biased region" description="Acidic residues" evidence="3">
    <location>
        <begin position="136"/>
        <end position="161"/>
    </location>
</feature>
<dbReference type="SUPFAM" id="SSF52047">
    <property type="entry name" value="RNI-like"/>
    <property type="match status" value="1"/>
</dbReference>
<protein>
    <submittedName>
        <fullName evidence="6">Insulin-like growth factor-binding protein complex acid labile chain</fullName>
    </submittedName>
</protein>
<dbReference type="InterPro" id="IPR001611">
    <property type="entry name" value="Leu-rich_rpt"/>
</dbReference>
<evidence type="ECO:0000313" key="7">
    <source>
        <dbReference type="Proteomes" id="UP000000311"/>
    </source>
</evidence>
<keyword evidence="4" id="KW-0812">Transmembrane</keyword>
<feature type="region of interest" description="Disordered" evidence="3">
    <location>
        <begin position="709"/>
        <end position="734"/>
    </location>
</feature>
<keyword evidence="5" id="KW-0732">Signal</keyword>
<dbReference type="KEGG" id="cfo:105250597"/>
<reference evidence="6 7" key="1">
    <citation type="journal article" date="2010" name="Science">
        <title>Genomic comparison of the ants Camponotus floridanus and Harpegnathos saltator.</title>
        <authorList>
            <person name="Bonasio R."/>
            <person name="Zhang G."/>
            <person name="Ye C."/>
            <person name="Mutti N.S."/>
            <person name="Fang X."/>
            <person name="Qin N."/>
            <person name="Donahue G."/>
            <person name="Yang P."/>
            <person name="Li Q."/>
            <person name="Li C."/>
            <person name="Zhang P."/>
            <person name="Huang Z."/>
            <person name="Berger S.L."/>
            <person name="Reinberg D."/>
            <person name="Wang J."/>
            <person name="Liebig J."/>
        </authorList>
    </citation>
    <scope>NUCLEOTIDE SEQUENCE [LARGE SCALE GENOMIC DNA]</scope>
    <source>
        <strain evidence="7">C129</strain>
    </source>
</reference>
<dbReference type="STRING" id="104421.E2ABQ3"/>
<dbReference type="FunFam" id="3.80.10.10:FF:001164">
    <property type="entry name" value="GH01279p"/>
    <property type="match status" value="1"/>
</dbReference>
<keyword evidence="7" id="KW-1185">Reference proteome</keyword>
<feature type="transmembrane region" description="Helical" evidence="4">
    <location>
        <begin position="794"/>
        <end position="819"/>
    </location>
</feature>
<dbReference type="PRINTS" id="PR00019">
    <property type="entry name" value="LEURICHRPT"/>
</dbReference>
<dbReference type="Gene3D" id="3.80.10.10">
    <property type="entry name" value="Ribonuclease Inhibitor"/>
    <property type="match status" value="4"/>
</dbReference>
<dbReference type="SMART" id="SM00369">
    <property type="entry name" value="LRR_TYP"/>
    <property type="match status" value="10"/>
</dbReference>
<sequence length="882" mass="99914">MEISAAWLLTIFLAATTVTDSVPTSSDSSLSSSTEFVRNEINTTIESAKVSTQDKFIDYTRPFSNMKDILMQEIRTLDKDVSDAKIQEEVAETLKAEAQRDRTDLRIKTTDKPIKSITKKVKSAAESMEFKKFDDTPYDEEDNENDEEEYYEEDEDPDLDDDEEVMTQCPDYCKCTGQYAAATTATCTKLVDEQAFGPGIAHLRIENAPPIQLGPNVLRARGLHQLESIAIVDTQIVELDRTAFNGLLYLFAVNLTRNGLHDIHPNTFQNNTQLSLLTISGNMLRHMHDTHTKPTKHYLLHASSITDFDFSNNGMLRLKRTAFSKMHSLSYINLRGNRLREIDNAIFDSLDSLVEVDLSDNILNDLPLDLFTNKEVQVLRIAGNNISSLATVSASKLTTLDASRNKIKVFAKEDLNGVPLLEALYIKSNNLKRIHQHAFSDLDQLRNLDISDNKLSSLTEHHFKSNPRLQILLMNDNPTLQTLPVFKTYGLVYDTFSIYRFECANCGLDTLQPDTFNEMPALARLNLATNHLTGLPIGLLDRLSSLRDLDLSNNYIRTLQPGMFHGAESLTKLSLANNPLTTLQVTPFLDTPGLVKLDVSRCNLERVWSEARTPLRSLRFLSVRANLLRRITIEELRAMPKLSGLDLSHNPLDCDEEFNQALQWLTDRGITPTEMVKYFNDFANIDDDTDSKGISQWTDLAKIACDGIDDGPPPRRFPSKNIVPKNDFLDDSEDSDSLLERNELDKDEELLKLNIDHGIHADDPRLMEDQEYDEDFTITTEYHSWYNLRPTFKIWLVSGTVLFVLVMFLLAARIACCLANKRGRGPVLRPPMILRQGLVDNKNCGLVYKPLQEEIATPHMPKRGSFYSSSTFHYDKIVPESV</sequence>
<dbReference type="PROSITE" id="PS51450">
    <property type="entry name" value="LRR"/>
    <property type="match status" value="3"/>
</dbReference>
<evidence type="ECO:0000256" key="5">
    <source>
        <dbReference type="SAM" id="SignalP"/>
    </source>
</evidence>
<dbReference type="InterPro" id="IPR003591">
    <property type="entry name" value="Leu-rich_rpt_typical-subtyp"/>
</dbReference>
<keyword evidence="4" id="KW-0472">Membrane</keyword>
<dbReference type="OrthoDB" id="2325980at2759"/>
<keyword evidence="1" id="KW-0433">Leucine-rich repeat</keyword>
<evidence type="ECO:0000256" key="3">
    <source>
        <dbReference type="SAM" id="MobiDB-lite"/>
    </source>
</evidence>
<keyword evidence="2" id="KW-0677">Repeat</keyword>
<feature type="region of interest" description="Disordered" evidence="3">
    <location>
        <begin position="130"/>
        <end position="161"/>
    </location>
</feature>
<feature type="chain" id="PRO_5003156983" evidence="5">
    <location>
        <begin position="22"/>
        <end position="882"/>
    </location>
</feature>
<keyword evidence="4" id="KW-1133">Transmembrane helix</keyword>
<proteinExistence type="predicted"/>
<dbReference type="InterPro" id="IPR050333">
    <property type="entry name" value="SLRP"/>
</dbReference>
<dbReference type="FunCoup" id="E2ABQ3">
    <property type="interactions" value="92"/>
</dbReference>
<evidence type="ECO:0000256" key="4">
    <source>
        <dbReference type="SAM" id="Phobius"/>
    </source>
</evidence>
<gene>
    <name evidence="6" type="ORF">EAG_14413</name>
</gene>
<name>E2ABQ3_CAMFO</name>
<accession>E2ABQ3</accession>
<dbReference type="EMBL" id="GL438334">
    <property type="protein sequence ID" value="EFN69155.1"/>
    <property type="molecule type" value="Genomic_DNA"/>
</dbReference>
<evidence type="ECO:0000256" key="2">
    <source>
        <dbReference type="ARBA" id="ARBA00022737"/>
    </source>
</evidence>
<organism evidence="7">
    <name type="scientific">Camponotus floridanus</name>
    <name type="common">Florida carpenter ant</name>
    <dbReference type="NCBI Taxonomy" id="104421"/>
    <lineage>
        <taxon>Eukaryota</taxon>
        <taxon>Metazoa</taxon>
        <taxon>Ecdysozoa</taxon>
        <taxon>Arthropoda</taxon>
        <taxon>Hexapoda</taxon>
        <taxon>Insecta</taxon>
        <taxon>Pterygota</taxon>
        <taxon>Neoptera</taxon>
        <taxon>Endopterygota</taxon>
        <taxon>Hymenoptera</taxon>
        <taxon>Apocrita</taxon>
        <taxon>Aculeata</taxon>
        <taxon>Formicoidea</taxon>
        <taxon>Formicidae</taxon>
        <taxon>Formicinae</taxon>
        <taxon>Camponotus</taxon>
    </lineage>
</organism>
<dbReference type="AlphaFoldDB" id="E2ABQ3"/>
<dbReference type="InParanoid" id="E2ABQ3"/>
<dbReference type="PANTHER" id="PTHR45712">
    <property type="entry name" value="AGAP008170-PA"/>
    <property type="match status" value="1"/>
</dbReference>
<dbReference type="InterPro" id="IPR032675">
    <property type="entry name" value="LRR_dom_sf"/>
</dbReference>
<dbReference type="OMA" id="KCTRDFQ"/>